<keyword evidence="2" id="KW-0378">Hydrolase</keyword>
<dbReference type="Proteomes" id="UP000279911">
    <property type="component" value="Unassembled WGS sequence"/>
</dbReference>
<evidence type="ECO:0000256" key="1">
    <source>
        <dbReference type="ARBA" id="ARBA00001946"/>
    </source>
</evidence>
<comment type="caution">
    <text evidence="5">The sequence shown here is derived from an EMBL/GenBank/DDBJ whole genome shotgun (WGS) entry which is preliminary data.</text>
</comment>
<dbReference type="PANTHER" id="PTHR43046">
    <property type="entry name" value="GDP-MANNOSE MANNOSYL HYDROLASE"/>
    <property type="match status" value="1"/>
</dbReference>
<dbReference type="PROSITE" id="PS51462">
    <property type="entry name" value="NUDIX"/>
    <property type="match status" value="1"/>
</dbReference>
<dbReference type="InterPro" id="IPR015797">
    <property type="entry name" value="NUDIX_hydrolase-like_dom_sf"/>
</dbReference>
<dbReference type="Gene3D" id="3.90.79.10">
    <property type="entry name" value="Nucleoside Triphosphate Pyrophosphohydrolase"/>
    <property type="match status" value="1"/>
</dbReference>
<feature type="domain" description="Nudix hydrolase" evidence="4">
    <location>
        <begin position="1"/>
        <end position="107"/>
    </location>
</feature>
<dbReference type="AlphaFoldDB" id="A0A427TWH2"/>
<evidence type="ECO:0000256" key="3">
    <source>
        <dbReference type="ARBA" id="ARBA00022842"/>
    </source>
</evidence>
<comment type="cofactor">
    <cofactor evidence="1">
        <name>Mg(2+)</name>
        <dbReference type="ChEBI" id="CHEBI:18420"/>
    </cofactor>
</comment>
<dbReference type="OrthoDB" id="511483at2"/>
<dbReference type="RefSeq" id="WP_125478753.1">
    <property type="nucleotide sequence ID" value="NZ_RSFW01000006.1"/>
</dbReference>
<organism evidence="5 6">
    <name type="scientific">Mesobacillus subterraneus</name>
    <dbReference type="NCBI Taxonomy" id="285983"/>
    <lineage>
        <taxon>Bacteria</taxon>
        <taxon>Bacillati</taxon>
        <taxon>Bacillota</taxon>
        <taxon>Bacilli</taxon>
        <taxon>Bacillales</taxon>
        <taxon>Bacillaceae</taxon>
        <taxon>Mesobacillus</taxon>
    </lineage>
</organism>
<proteinExistence type="predicted"/>
<sequence length="162" mass="18328">MTKHVCPDKTFWTLPGGGLEKGESFEEAVVRAVKEEVGLDVDVVEHLFTGQYPGGEERCFLVRLLNDQEPSLGFAPELGSHQTLTEVEMAPARTNEGRPACNPGFRSFENNSLSSYREIRIRQFALLVTYFSSAHDFRSPIGLIGDLFFSIQRFLGNHRLYW</sequence>
<dbReference type="Pfam" id="PF00293">
    <property type="entry name" value="NUDIX"/>
    <property type="match status" value="1"/>
</dbReference>
<dbReference type="PANTHER" id="PTHR43046:SF12">
    <property type="entry name" value="GDP-MANNOSE MANNOSYL HYDROLASE"/>
    <property type="match status" value="1"/>
</dbReference>
<evidence type="ECO:0000259" key="4">
    <source>
        <dbReference type="PROSITE" id="PS51462"/>
    </source>
</evidence>
<dbReference type="PRINTS" id="PR00502">
    <property type="entry name" value="NUDIXFAMILY"/>
</dbReference>
<dbReference type="SUPFAM" id="SSF55811">
    <property type="entry name" value="Nudix"/>
    <property type="match status" value="1"/>
</dbReference>
<dbReference type="InterPro" id="IPR020476">
    <property type="entry name" value="Nudix_hydrolase"/>
</dbReference>
<reference evidence="6" key="1">
    <citation type="submission" date="2018-12" db="EMBL/GenBank/DDBJ databases">
        <title>Bacillus chawlae sp. nov., Bacillus glennii sp. nov., and Bacillus saganii sp. nov. Isolated from the Vehicle Assembly Building at Kennedy Space Center where the Viking Spacecraft were Assembled.</title>
        <authorList>
            <person name="Seuylemezian A."/>
            <person name="Vaishampayan P."/>
        </authorList>
    </citation>
    <scope>NUCLEOTIDE SEQUENCE [LARGE SCALE GENOMIC DNA]</scope>
    <source>
        <strain evidence="6">DSM 13966</strain>
    </source>
</reference>
<protein>
    <submittedName>
        <fullName evidence="5">NUDIX domain-containing protein</fullName>
    </submittedName>
</protein>
<evidence type="ECO:0000313" key="6">
    <source>
        <dbReference type="Proteomes" id="UP000279911"/>
    </source>
</evidence>
<dbReference type="EMBL" id="RSFW01000006">
    <property type="protein sequence ID" value="RSD28791.1"/>
    <property type="molecule type" value="Genomic_DNA"/>
</dbReference>
<dbReference type="InterPro" id="IPR000086">
    <property type="entry name" value="NUDIX_hydrolase_dom"/>
</dbReference>
<name>A0A427TWH2_9BACI</name>
<accession>A0A427TWH2</accession>
<dbReference type="GO" id="GO:0016787">
    <property type="term" value="F:hydrolase activity"/>
    <property type="evidence" value="ECO:0007669"/>
    <property type="project" value="UniProtKB-KW"/>
</dbReference>
<evidence type="ECO:0000313" key="5">
    <source>
        <dbReference type="EMBL" id="RSD28791.1"/>
    </source>
</evidence>
<evidence type="ECO:0000256" key="2">
    <source>
        <dbReference type="ARBA" id="ARBA00022801"/>
    </source>
</evidence>
<keyword evidence="3" id="KW-0460">Magnesium</keyword>
<gene>
    <name evidence="5" type="ORF">EJA10_04270</name>
</gene>